<name>A0A8K0DUJ4_9ROSA</name>
<keyword evidence="3" id="KW-1185">Reference proteome</keyword>
<evidence type="ECO:0000313" key="2">
    <source>
        <dbReference type="EMBL" id="KAF3435031.1"/>
    </source>
</evidence>
<organism evidence="2 3">
    <name type="scientific">Rhamnella rubrinervis</name>
    <dbReference type="NCBI Taxonomy" id="2594499"/>
    <lineage>
        <taxon>Eukaryota</taxon>
        <taxon>Viridiplantae</taxon>
        <taxon>Streptophyta</taxon>
        <taxon>Embryophyta</taxon>
        <taxon>Tracheophyta</taxon>
        <taxon>Spermatophyta</taxon>
        <taxon>Magnoliopsida</taxon>
        <taxon>eudicotyledons</taxon>
        <taxon>Gunneridae</taxon>
        <taxon>Pentapetalae</taxon>
        <taxon>rosids</taxon>
        <taxon>fabids</taxon>
        <taxon>Rosales</taxon>
        <taxon>Rhamnaceae</taxon>
        <taxon>rhamnoid group</taxon>
        <taxon>Rhamneae</taxon>
        <taxon>Rhamnella</taxon>
    </lineage>
</organism>
<gene>
    <name evidence="2" type="ORF">FNV43_RR22118</name>
</gene>
<dbReference type="AlphaFoldDB" id="A0A8K0DUJ4"/>
<proteinExistence type="predicted"/>
<dbReference type="EMBL" id="VOIH02000010">
    <property type="protein sequence ID" value="KAF3435031.1"/>
    <property type="molecule type" value="Genomic_DNA"/>
</dbReference>
<evidence type="ECO:0000256" key="1">
    <source>
        <dbReference type="SAM" id="MobiDB-lite"/>
    </source>
</evidence>
<dbReference type="PANTHER" id="PTHR37701:SF19">
    <property type="entry name" value="METHYL-CPG-BINDING DOMAIN PROTEIN"/>
    <property type="match status" value="1"/>
</dbReference>
<dbReference type="InterPro" id="IPR037472">
    <property type="entry name" value="MBD8"/>
</dbReference>
<reference evidence="2" key="1">
    <citation type="submission" date="2020-03" db="EMBL/GenBank/DDBJ databases">
        <title>A high-quality chromosome-level genome assembly of a woody plant with both climbing and erect habits, Rhamnella rubrinervis.</title>
        <authorList>
            <person name="Lu Z."/>
            <person name="Yang Y."/>
            <person name="Zhu X."/>
            <person name="Sun Y."/>
        </authorList>
    </citation>
    <scope>NUCLEOTIDE SEQUENCE</scope>
    <source>
        <strain evidence="2">BYM</strain>
        <tissue evidence="2">Leaf</tissue>
    </source>
</reference>
<dbReference type="Proteomes" id="UP000796880">
    <property type="component" value="Unassembled WGS sequence"/>
</dbReference>
<sequence>MEPESEQDGVPESSGAAPLCHQTVYDVDSNANMNQTGNLELSNPIEIENENEELKVDIDSCNDRPINDIVTESTQQTSEEKELHCGVSDSSISIVQQLHCFPPFNAVTDKKRENTTGIEELRLDEIEALKDNFTAGQESLPLQEVPIDLTSNVEMEREFGSSVQFGSEQVMLNADGRHQITTVCVWCGVEFNHEAVDSEIQPDSVGFMCPTCKARISGQINVLDNGSPMHSHRL</sequence>
<comment type="caution">
    <text evidence="2">The sequence shown here is derived from an EMBL/GenBank/DDBJ whole genome shotgun (WGS) entry which is preliminary data.</text>
</comment>
<feature type="region of interest" description="Disordered" evidence="1">
    <location>
        <begin position="1"/>
        <end position="22"/>
    </location>
</feature>
<accession>A0A8K0DUJ4</accession>
<evidence type="ECO:0000313" key="3">
    <source>
        <dbReference type="Proteomes" id="UP000796880"/>
    </source>
</evidence>
<dbReference type="PANTHER" id="PTHR37701">
    <property type="entry name" value="METHYL-CPG-BINDING DOMAIN-CONTAINING PROTEIN 8"/>
    <property type="match status" value="1"/>
</dbReference>
<dbReference type="OrthoDB" id="1893318at2759"/>
<protein>
    <submittedName>
        <fullName evidence="2">Uncharacterized protein</fullName>
    </submittedName>
</protein>